<organism evidence="2 3">
    <name type="scientific">Nepenthes gracilis</name>
    <name type="common">Slender pitcher plant</name>
    <dbReference type="NCBI Taxonomy" id="150966"/>
    <lineage>
        <taxon>Eukaryota</taxon>
        <taxon>Viridiplantae</taxon>
        <taxon>Streptophyta</taxon>
        <taxon>Embryophyta</taxon>
        <taxon>Tracheophyta</taxon>
        <taxon>Spermatophyta</taxon>
        <taxon>Magnoliopsida</taxon>
        <taxon>eudicotyledons</taxon>
        <taxon>Gunneridae</taxon>
        <taxon>Pentapetalae</taxon>
        <taxon>Caryophyllales</taxon>
        <taxon>Nepenthaceae</taxon>
        <taxon>Nepenthes</taxon>
    </lineage>
</organism>
<dbReference type="AlphaFoldDB" id="A0AAD3Y167"/>
<accession>A0AAD3Y167</accession>
<keyword evidence="3" id="KW-1185">Reference proteome</keyword>
<dbReference type="EMBL" id="BSYO01000029">
    <property type="protein sequence ID" value="GMH25273.1"/>
    <property type="molecule type" value="Genomic_DNA"/>
</dbReference>
<reference evidence="2" key="1">
    <citation type="submission" date="2023-05" db="EMBL/GenBank/DDBJ databases">
        <title>Nepenthes gracilis genome sequencing.</title>
        <authorList>
            <person name="Fukushima K."/>
        </authorList>
    </citation>
    <scope>NUCLEOTIDE SEQUENCE</scope>
    <source>
        <strain evidence="2">SING2019-196</strain>
    </source>
</reference>
<gene>
    <name evidence="2" type="ORF">Nepgr_027116</name>
</gene>
<evidence type="ECO:0000313" key="2">
    <source>
        <dbReference type="EMBL" id="GMH25273.1"/>
    </source>
</evidence>
<keyword evidence="1" id="KW-1133">Transmembrane helix</keyword>
<protein>
    <submittedName>
        <fullName evidence="2">Uncharacterized protein</fullName>
    </submittedName>
</protein>
<evidence type="ECO:0000256" key="1">
    <source>
        <dbReference type="SAM" id="Phobius"/>
    </source>
</evidence>
<keyword evidence="1" id="KW-0472">Membrane</keyword>
<dbReference type="Proteomes" id="UP001279734">
    <property type="component" value="Unassembled WGS sequence"/>
</dbReference>
<keyword evidence="1" id="KW-0812">Transmembrane</keyword>
<feature type="transmembrane region" description="Helical" evidence="1">
    <location>
        <begin position="48"/>
        <end position="67"/>
    </location>
</feature>
<proteinExistence type="predicted"/>
<sequence>MGSLRCGAAVGEWLLADSELQREVESAVGGLQLECFFPFRSADFDWDVLGLVINRLGVLLWGLMCPISKLLFFFRSYCLGATWCTAMGRLQRHDADALFFVELWSCWCV</sequence>
<name>A0AAD3Y167_NEPGR</name>
<comment type="caution">
    <text evidence="2">The sequence shown here is derived from an EMBL/GenBank/DDBJ whole genome shotgun (WGS) entry which is preliminary data.</text>
</comment>
<evidence type="ECO:0000313" key="3">
    <source>
        <dbReference type="Proteomes" id="UP001279734"/>
    </source>
</evidence>